<feature type="compositionally biased region" description="Polar residues" evidence="5">
    <location>
        <begin position="879"/>
        <end position="890"/>
    </location>
</feature>
<dbReference type="PANTHER" id="PTHR40787">
    <property type="entry name" value="SECRETED PROTEIN"/>
    <property type="match status" value="1"/>
</dbReference>
<dbReference type="eggNOG" id="ENOG502R87S">
    <property type="taxonomic scope" value="Eukaryota"/>
</dbReference>
<comment type="subcellular location">
    <subcellularLocation>
        <location evidence="1">Endoplasmic reticulum</location>
    </subcellularLocation>
</comment>
<dbReference type="GO" id="GO:0015031">
    <property type="term" value="P:protein transport"/>
    <property type="evidence" value="ECO:0007669"/>
    <property type="project" value="UniProtKB-KW"/>
</dbReference>
<evidence type="ECO:0000313" key="7">
    <source>
        <dbReference type="EMBL" id="EPS27779.1"/>
    </source>
</evidence>
<dbReference type="HOGENOM" id="CLU_006056_0_0_1"/>
<dbReference type="PhylomeDB" id="S7ZC13"/>
<evidence type="ECO:0000259" key="6">
    <source>
        <dbReference type="Pfam" id="PF08314"/>
    </source>
</evidence>
<accession>S7ZC13</accession>
<reference evidence="7 8" key="1">
    <citation type="journal article" date="2013" name="PLoS ONE">
        <title>Genomic and secretomic analyses reveal unique features of the lignocellulolytic enzyme system of Penicillium decumbens.</title>
        <authorList>
            <person name="Liu G."/>
            <person name="Zhang L."/>
            <person name="Wei X."/>
            <person name="Zou G."/>
            <person name="Qin Y."/>
            <person name="Ma L."/>
            <person name="Li J."/>
            <person name="Zheng H."/>
            <person name="Wang S."/>
            <person name="Wang C."/>
            <person name="Xun L."/>
            <person name="Zhao G.-P."/>
            <person name="Zhou Z."/>
            <person name="Qu Y."/>
        </authorList>
    </citation>
    <scope>NUCLEOTIDE SEQUENCE [LARGE SCALE GENOMIC DNA]</scope>
    <source>
        <strain evidence="8">114-2 / CGMCC 5302</strain>
    </source>
</reference>
<dbReference type="Pfam" id="PF08314">
    <property type="entry name" value="Sec39"/>
    <property type="match status" value="1"/>
</dbReference>
<dbReference type="OrthoDB" id="342024at2759"/>
<keyword evidence="3" id="KW-0256">Endoplasmic reticulum</keyword>
<dbReference type="InterPro" id="IPR013244">
    <property type="entry name" value="Sec39_domain"/>
</dbReference>
<feature type="domain" description="Sec39" evidence="6">
    <location>
        <begin position="13"/>
        <end position="804"/>
    </location>
</feature>
<evidence type="ECO:0000256" key="1">
    <source>
        <dbReference type="ARBA" id="ARBA00004240"/>
    </source>
</evidence>
<evidence type="ECO:0000256" key="5">
    <source>
        <dbReference type="SAM" id="MobiDB-lite"/>
    </source>
</evidence>
<sequence length="935" mass="103416">MSPVEGLSDAHVILLATHLCAAGDISGLSALKSLHPHCFPTERFLRIILTYLPESTEPTAYIPLLQQSTENQTVEPGDAKIDTSAVSSLSEELARKRVQKLRLRPLLRDDEEQEVQSADHLTQFIIHRAHLVDTETALQPLILSLTLPFFESRPVLRTWLISSLLPALRLNYEFYPDREETISLAVLESMDDQTAINVLLSITNSKGNEMDLVNNLRGLIGPWLYGSSRTKRRRLNENARQNTISFVQGTPKPQLDDLAGWEYVNEWLLSRSLSDYNSVVSAFTRWKGPGDIDLGGYDDPDTQLPAEKKKELLSRYAQAGLSVVYAHADPSQSALDRSFQIVERVTKLLELEEFSYLSASDTSLPSVDFDAERISSTSRASLFQNALLIRANPLTRPSSASVSFLSALLLSLRIMTQFGYPIQCRAAATICLHNGEDAQLAEVRNLISAAVKQQRTRESWEVARSQLLWLRNWQADHSRTVDDKPCAPHHGLFWKISRYTIEREILKALLEAKEYQLAAKIYLQPGSPMNVEQVEAAVVEAIFAAYDNASNGNRTRGGMLKANDLLQAFEPHFPSSVSLKQISALIAATHALSFYSLTLQHGVPFEPVNIRVHPDPLCLVEKVLDQNKNSYTKLDDLLSIGRNLVKAGLSMSPSPADQESHYQQEQLSEEDALVTAERRITSLAISSALNSDDFGTAYSYILTRLTPSSMLPTSTPLLSQSALPDDVSWRAVYNAGRYRSASPNPSASLQSQITHLSQRMELLSLALILAPSPDPLPEILGAWRRCDEEMSSLRAREQQEEDVWDAKGDSLSTVPGGFGPTDSERDAFDTAQQHTARRARARSAMPRNHPHEAPMGLFEVARGAAMALHKNAFPLRGASDTSRPSASVSTADADRSISPDDGEGRVRKRDMVSNIVTGGLASGIGWVLGADPVKR</sequence>
<dbReference type="EMBL" id="KB644410">
    <property type="protein sequence ID" value="EPS27779.1"/>
    <property type="molecule type" value="Genomic_DNA"/>
</dbReference>
<dbReference type="GO" id="GO:0005783">
    <property type="term" value="C:endoplasmic reticulum"/>
    <property type="evidence" value="ECO:0007669"/>
    <property type="project" value="UniProtKB-SubCell"/>
</dbReference>
<keyword evidence="8" id="KW-1185">Reference proteome</keyword>
<gene>
    <name evidence="7" type="ORF">PDE_02723</name>
</gene>
<dbReference type="AlphaFoldDB" id="S7ZC13"/>
<name>S7ZC13_PENO1</name>
<feature type="compositionally biased region" description="Basic and acidic residues" evidence="5">
    <location>
        <begin position="892"/>
        <end position="909"/>
    </location>
</feature>
<evidence type="ECO:0000256" key="2">
    <source>
        <dbReference type="ARBA" id="ARBA00022448"/>
    </source>
</evidence>
<protein>
    <recommendedName>
        <fullName evidence="6">Sec39 domain-containing protein</fullName>
    </recommendedName>
</protein>
<dbReference type="PANTHER" id="PTHR40787:SF3">
    <property type="entry name" value="PROTEIN TRANSPORT PROTEIN SEC39"/>
    <property type="match status" value="1"/>
</dbReference>
<evidence type="ECO:0000256" key="4">
    <source>
        <dbReference type="ARBA" id="ARBA00022927"/>
    </source>
</evidence>
<feature type="region of interest" description="Disordered" evidence="5">
    <location>
        <begin position="875"/>
        <end position="909"/>
    </location>
</feature>
<proteinExistence type="predicted"/>
<keyword evidence="2" id="KW-0813">Transport</keyword>
<dbReference type="GO" id="GO:0006890">
    <property type="term" value="P:retrograde vesicle-mediated transport, Golgi to endoplasmic reticulum"/>
    <property type="evidence" value="ECO:0007669"/>
    <property type="project" value="InterPro"/>
</dbReference>
<evidence type="ECO:0000256" key="3">
    <source>
        <dbReference type="ARBA" id="ARBA00022824"/>
    </source>
</evidence>
<evidence type="ECO:0000313" key="8">
    <source>
        <dbReference type="Proteomes" id="UP000019376"/>
    </source>
</evidence>
<dbReference type="Proteomes" id="UP000019376">
    <property type="component" value="Unassembled WGS sequence"/>
</dbReference>
<keyword evidence="4" id="KW-0653">Protein transport</keyword>
<organism evidence="7 8">
    <name type="scientific">Penicillium oxalicum (strain 114-2 / CGMCC 5302)</name>
    <name type="common">Penicillium decumbens</name>
    <dbReference type="NCBI Taxonomy" id="933388"/>
    <lineage>
        <taxon>Eukaryota</taxon>
        <taxon>Fungi</taxon>
        <taxon>Dikarya</taxon>
        <taxon>Ascomycota</taxon>
        <taxon>Pezizomycotina</taxon>
        <taxon>Eurotiomycetes</taxon>
        <taxon>Eurotiomycetidae</taxon>
        <taxon>Eurotiales</taxon>
        <taxon>Aspergillaceae</taxon>
        <taxon>Penicillium</taxon>
    </lineage>
</organism>